<evidence type="ECO:0000313" key="9">
    <source>
        <dbReference type="EMBL" id="EWY41587.1"/>
    </source>
</evidence>
<dbReference type="GO" id="GO:0016301">
    <property type="term" value="F:kinase activity"/>
    <property type="evidence" value="ECO:0007669"/>
    <property type="project" value="UniProtKB-KW"/>
</dbReference>
<feature type="domain" description="Four-carbon acid sugar kinase nucleotide binding" evidence="8">
    <location>
        <begin position="248"/>
        <end position="395"/>
    </location>
</feature>
<evidence type="ECO:0000256" key="5">
    <source>
        <dbReference type="ARBA" id="ARBA00022840"/>
    </source>
</evidence>
<dbReference type="GO" id="GO:0005524">
    <property type="term" value="F:ATP binding"/>
    <property type="evidence" value="ECO:0007669"/>
    <property type="project" value="UniProtKB-KW"/>
</dbReference>
<keyword evidence="6" id="KW-0119">Carbohydrate metabolism</keyword>
<evidence type="ECO:0000259" key="8">
    <source>
        <dbReference type="Pfam" id="PF17042"/>
    </source>
</evidence>
<dbReference type="AlphaFoldDB" id="W9HA48"/>
<accession>W9HA48</accession>
<keyword evidence="5" id="KW-0067">ATP-binding</keyword>
<dbReference type="InterPro" id="IPR037051">
    <property type="entry name" value="4-carb_acid_sugar_kinase_N_sf"/>
</dbReference>
<evidence type="ECO:0000256" key="2">
    <source>
        <dbReference type="ARBA" id="ARBA00022679"/>
    </source>
</evidence>
<evidence type="ECO:0008006" key="11">
    <source>
        <dbReference type="Google" id="ProtNLM"/>
    </source>
</evidence>
<organism evidence="9 10">
    <name type="scientific">Skermanella stibiiresistens SB22</name>
    <dbReference type="NCBI Taxonomy" id="1385369"/>
    <lineage>
        <taxon>Bacteria</taxon>
        <taxon>Pseudomonadati</taxon>
        <taxon>Pseudomonadota</taxon>
        <taxon>Alphaproteobacteria</taxon>
        <taxon>Rhodospirillales</taxon>
        <taxon>Azospirillaceae</taxon>
        <taxon>Skermanella</taxon>
    </lineage>
</organism>
<evidence type="ECO:0000256" key="6">
    <source>
        <dbReference type="ARBA" id="ARBA00023277"/>
    </source>
</evidence>
<keyword evidence="3" id="KW-0547">Nucleotide-binding</keyword>
<keyword evidence="4" id="KW-0418">Kinase</keyword>
<evidence type="ECO:0000256" key="1">
    <source>
        <dbReference type="ARBA" id="ARBA00005715"/>
    </source>
</evidence>
<evidence type="ECO:0000313" key="10">
    <source>
        <dbReference type="Proteomes" id="UP000019486"/>
    </source>
</evidence>
<dbReference type="InterPro" id="IPR031475">
    <property type="entry name" value="NBD_C"/>
</dbReference>
<dbReference type="Proteomes" id="UP000019486">
    <property type="component" value="Unassembled WGS sequence"/>
</dbReference>
<keyword evidence="10" id="KW-1185">Reference proteome</keyword>
<reference evidence="9 10" key="1">
    <citation type="submission" date="2013-08" db="EMBL/GenBank/DDBJ databases">
        <title>The genome sequence of Skermanella stibiiresistens.</title>
        <authorList>
            <person name="Zhu W."/>
            <person name="Wang G."/>
        </authorList>
    </citation>
    <scope>NUCLEOTIDE SEQUENCE [LARGE SCALE GENOMIC DNA]</scope>
    <source>
        <strain evidence="9 10">SB22</strain>
    </source>
</reference>
<dbReference type="InterPro" id="IPR010737">
    <property type="entry name" value="4-carb_acid_sugar_kinase_N"/>
</dbReference>
<feature type="domain" description="Four-carbon acid sugar kinase N-terminal" evidence="7">
    <location>
        <begin position="6"/>
        <end position="226"/>
    </location>
</feature>
<name>W9HA48_9PROT</name>
<sequence>MAGRWLIVADDLTGAADCAIAFAKRGLASTVGWGDNEGGSPVVSYDANSRGMTAAEAAATQAAALERLLGAERVLFKKIDSTLRGQPAAETAASIGALREWSGSAFGILAPAFPATGRTTEGGRVLVGGAPLEEAEVWGRDHSYPSADLVEVLAIAGVVGETVSLETIRGGEAGLRAAFAALAAKGDVVAVCDAVTEDDLDRIAAASLPAGPGVFFIGSAGLAHALAAATPGERAEAITLPVTAHGALIVVGSLAEASRAAARDLAALPGVLHVPVEPAALLDPGADRSAVGRVVTEGLASGRDVLVEIVMGDDPDLGIGPRLVAALGETLRPAAAHMSGLAATGGETAAALLASFGVNGIRLVDEIEPGVSLGLTLGGVSLPVVTKAGAFGDRGSLTRITERLRHIGQKGILA</sequence>
<dbReference type="OrthoDB" id="9778478at2"/>
<dbReference type="Gene3D" id="3.40.980.20">
    <property type="entry name" value="Four-carbon acid sugar kinase, nucleotide binding domain"/>
    <property type="match status" value="1"/>
</dbReference>
<evidence type="ECO:0000256" key="4">
    <source>
        <dbReference type="ARBA" id="ARBA00022777"/>
    </source>
</evidence>
<comment type="similarity">
    <text evidence="1">Belongs to the four-carbon acid sugar kinase family.</text>
</comment>
<dbReference type="Pfam" id="PF07005">
    <property type="entry name" value="SBD_N"/>
    <property type="match status" value="1"/>
</dbReference>
<dbReference type="Gene3D" id="3.40.50.10840">
    <property type="entry name" value="Putative sugar-binding, N-terminal domain"/>
    <property type="match status" value="1"/>
</dbReference>
<dbReference type="RefSeq" id="WP_037448056.1">
    <property type="nucleotide sequence ID" value="NZ_AVFL01000003.1"/>
</dbReference>
<dbReference type="InterPro" id="IPR042213">
    <property type="entry name" value="NBD_C_sf"/>
</dbReference>
<comment type="caution">
    <text evidence="9">The sequence shown here is derived from an EMBL/GenBank/DDBJ whole genome shotgun (WGS) entry which is preliminary data.</text>
</comment>
<protein>
    <recommendedName>
        <fullName evidence="11">Four-carbon acid sugar kinase family protein</fullName>
    </recommendedName>
</protein>
<proteinExistence type="inferred from homology"/>
<gene>
    <name evidence="9" type="ORF">N825_23835</name>
</gene>
<dbReference type="PATRIC" id="fig|1385369.3.peg.1098"/>
<keyword evidence="2" id="KW-0808">Transferase</keyword>
<dbReference type="EMBL" id="AVFL01000003">
    <property type="protein sequence ID" value="EWY41587.1"/>
    <property type="molecule type" value="Genomic_DNA"/>
</dbReference>
<dbReference type="SUPFAM" id="SSF142764">
    <property type="entry name" value="YgbK-like"/>
    <property type="match status" value="1"/>
</dbReference>
<dbReference type="STRING" id="1385369.N825_23835"/>
<evidence type="ECO:0000256" key="3">
    <source>
        <dbReference type="ARBA" id="ARBA00022741"/>
    </source>
</evidence>
<dbReference type="Pfam" id="PF17042">
    <property type="entry name" value="NBD_C"/>
    <property type="match status" value="1"/>
</dbReference>
<evidence type="ECO:0000259" key="7">
    <source>
        <dbReference type="Pfam" id="PF07005"/>
    </source>
</evidence>